<keyword evidence="2" id="KW-1185">Reference proteome</keyword>
<proteinExistence type="predicted"/>
<protein>
    <submittedName>
        <fullName evidence="1">Uncharacterized protein</fullName>
    </submittedName>
</protein>
<name>A0ABS4Y063_9ACTN</name>
<evidence type="ECO:0000313" key="1">
    <source>
        <dbReference type="EMBL" id="MBP2402158.1"/>
    </source>
</evidence>
<comment type="caution">
    <text evidence="1">The sequence shown here is derived from an EMBL/GenBank/DDBJ whole genome shotgun (WGS) entry which is preliminary data.</text>
</comment>
<reference evidence="1 2" key="1">
    <citation type="submission" date="2021-03" db="EMBL/GenBank/DDBJ databases">
        <title>Sequencing the genomes of 1000 actinobacteria strains.</title>
        <authorList>
            <person name="Klenk H.-P."/>
        </authorList>
    </citation>
    <scope>NUCLEOTIDE SEQUENCE [LARGE SCALE GENOMIC DNA]</scope>
    <source>
        <strain evidence="1 2">DSM 41480</strain>
    </source>
</reference>
<accession>A0ABS4Y063</accession>
<dbReference type="EMBL" id="JAGIOH010000001">
    <property type="protein sequence ID" value="MBP2402158.1"/>
    <property type="molecule type" value="Genomic_DNA"/>
</dbReference>
<sequence>MRDSTDLLQQISEDRELAVLLADVFEFDIRRKVDGESTRLASGLPLEGIAGDFTGGMFYLCGTPDLCRPVLYASSEGDAGIIATDLSEALALVAGFPYWRDCLKYSAGGDLSAMESATAFLCHDMMENCPTIGAEQYRVAAALGLPLEPPLVLVARLHAAVKSAGPDFAFIDETGEYGSLFGPFPPSRNQFWR</sequence>
<gene>
    <name evidence="1" type="ORF">JO379_001627</name>
</gene>
<dbReference type="RefSeq" id="WP_209514445.1">
    <property type="nucleotide sequence ID" value="NZ_JAGIOH010000001.1"/>
</dbReference>
<evidence type="ECO:0000313" key="2">
    <source>
        <dbReference type="Proteomes" id="UP001519291"/>
    </source>
</evidence>
<dbReference type="Proteomes" id="UP001519291">
    <property type="component" value="Unassembled WGS sequence"/>
</dbReference>
<organism evidence="1 2">
    <name type="scientific">Streptomyces syringium</name>
    <dbReference type="NCBI Taxonomy" id="76729"/>
    <lineage>
        <taxon>Bacteria</taxon>
        <taxon>Bacillati</taxon>
        <taxon>Actinomycetota</taxon>
        <taxon>Actinomycetes</taxon>
        <taxon>Kitasatosporales</taxon>
        <taxon>Streptomycetaceae</taxon>
        <taxon>Streptomyces</taxon>
    </lineage>
</organism>
<dbReference type="GeneID" id="91568497"/>